<dbReference type="Proteomes" id="UP000663874">
    <property type="component" value="Unassembled WGS sequence"/>
</dbReference>
<evidence type="ECO:0000313" key="2">
    <source>
        <dbReference type="Proteomes" id="UP000663874"/>
    </source>
</evidence>
<dbReference type="EMBL" id="CAJOBE010034597">
    <property type="protein sequence ID" value="CAF4304561.1"/>
    <property type="molecule type" value="Genomic_DNA"/>
</dbReference>
<dbReference type="PANTHER" id="PTHR33488">
    <property type="entry name" value="ZGC:162509"/>
    <property type="match status" value="1"/>
</dbReference>
<organism evidence="1 2">
    <name type="scientific">Rotaria sordida</name>
    <dbReference type="NCBI Taxonomy" id="392033"/>
    <lineage>
        <taxon>Eukaryota</taxon>
        <taxon>Metazoa</taxon>
        <taxon>Spiralia</taxon>
        <taxon>Gnathifera</taxon>
        <taxon>Rotifera</taxon>
        <taxon>Eurotatoria</taxon>
        <taxon>Bdelloidea</taxon>
        <taxon>Philodinida</taxon>
        <taxon>Philodinidae</taxon>
        <taxon>Rotaria</taxon>
    </lineage>
</organism>
<dbReference type="PANTHER" id="PTHR33488:SF2">
    <property type="entry name" value="EARLY ENDOSOME ANTIGEN 1-LIKE"/>
    <property type="match status" value="1"/>
</dbReference>
<gene>
    <name evidence="1" type="ORF">FNK824_LOCUS40769</name>
</gene>
<comment type="caution">
    <text evidence="1">The sequence shown here is derived from an EMBL/GenBank/DDBJ whole genome shotgun (WGS) entry which is preliminary data.</text>
</comment>
<name>A0A820I5H3_9BILA</name>
<reference evidence="1" key="1">
    <citation type="submission" date="2021-02" db="EMBL/GenBank/DDBJ databases">
        <authorList>
            <person name="Nowell W R."/>
        </authorList>
    </citation>
    <scope>NUCLEOTIDE SEQUENCE</scope>
</reference>
<proteinExistence type="predicted"/>
<evidence type="ECO:0000313" key="1">
    <source>
        <dbReference type="EMBL" id="CAF4304561.1"/>
    </source>
</evidence>
<sequence>MPNATFSYVKYPDSFRATLIQLTNEAYNTFLSAHSNMNEIQLNMQQIPGHVKTALKLLATAPFPLLEKLLPLSLNNIERIGMECSNLSSITHNKFADVQLLIE</sequence>
<dbReference type="AlphaFoldDB" id="A0A820I5H3"/>
<accession>A0A820I5H3</accession>
<protein>
    <submittedName>
        <fullName evidence="1">Uncharacterized protein</fullName>
    </submittedName>
</protein>